<dbReference type="EMBL" id="JAFBBK010000001">
    <property type="protein sequence ID" value="MBM7416101.1"/>
    <property type="molecule type" value="Genomic_DNA"/>
</dbReference>
<dbReference type="SUPFAM" id="SSF53448">
    <property type="entry name" value="Nucleotide-diphospho-sugar transferases"/>
    <property type="match status" value="1"/>
</dbReference>
<protein>
    <recommendedName>
        <fullName evidence="7">Sugar transferase</fullName>
    </recommendedName>
</protein>
<evidence type="ECO:0000256" key="4">
    <source>
        <dbReference type="ARBA" id="ARBA00022679"/>
    </source>
</evidence>
<dbReference type="PANTHER" id="PTHR43179:SF12">
    <property type="entry name" value="GALACTOFURANOSYLTRANSFERASE GLFT2"/>
    <property type="match status" value="1"/>
</dbReference>
<accession>A0ABS2KXR7</accession>
<sequence length="265" mass="28741">MTSVAVVTIVSGRAGHLAAQRRGLARSTRRADLHVVVSMGDPTVVDATAVVPRVGDALPLARARNEGARLALEAGADLLIFLDVDCIPSREMIDRYVRHARDGAVLCGPVTYLPRVSGGYPDDLDGWTNPHAARPNPAPGDVEIGTNWDLFWSLSFAVTAATWRTLGGFCEDYTGYGGEDTDVGRVAERSGLVLLWVGGAHAHHQWHPVSSPPIEHLDDIVTNAAIFHGRWGHWPMIGWLNAFRERGDIDWTPEGSSIARRPVGH</sequence>
<name>A0ABS2KXR7_9NOCA</name>
<comment type="similarity">
    <text evidence="2">Belongs to the glycosyltransferase 2 family.</text>
</comment>
<comment type="caution">
    <text evidence="5">The sequence shown here is derived from an EMBL/GenBank/DDBJ whole genome shotgun (WGS) entry which is preliminary data.</text>
</comment>
<evidence type="ECO:0008006" key="7">
    <source>
        <dbReference type="Google" id="ProtNLM"/>
    </source>
</evidence>
<comment type="pathway">
    <text evidence="1">Cell wall biogenesis; cell wall polysaccharide biosynthesis.</text>
</comment>
<dbReference type="Proteomes" id="UP000703038">
    <property type="component" value="Unassembled WGS sequence"/>
</dbReference>
<gene>
    <name evidence="5" type="ORF">JOE42_002834</name>
</gene>
<evidence type="ECO:0000313" key="5">
    <source>
        <dbReference type="EMBL" id="MBM7416101.1"/>
    </source>
</evidence>
<dbReference type="RefSeq" id="WP_204868991.1">
    <property type="nucleotide sequence ID" value="NZ_JAFBBK010000001.1"/>
</dbReference>
<dbReference type="InterPro" id="IPR029044">
    <property type="entry name" value="Nucleotide-diphossugar_trans"/>
</dbReference>
<proteinExistence type="inferred from homology"/>
<evidence type="ECO:0000256" key="1">
    <source>
        <dbReference type="ARBA" id="ARBA00004776"/>
    </source>
</evidence>
<evidence type="ECO:0000313" key="6">
    <source>
        <dbReference type="Proteomes" id="UP000703038"/>
    </source>
</evidence>
<evidence type="ECO:0000256" key="3">
    <source>
        <dbReference type="ARBA" id="ARBA00022676"/>
    </source>
</evidence>
<keyword evidence="4" id="KW-0808">Transferase</keyword>
<evidence type="ECO:0000256" key="2">
    <source>
        <dbReference type="ARBA" id="ARBA00006739"/>
    </source>
</evidence>
<organism evidence="5 6">
    <name type="scientific">Rhodococcoides corynebacterioides</name>
    <dbReference type="NCBI Taxonomy" id="53972"/>
    <lineage>
        <taxon>Bacteria</taxon>
        <taxon>Bacillati</taxon>
        <taxon>Actinomycetota</taxon>
        <taxon>Actinomycetes</taxon>
        <taxon>Mycobacteriales</taxon>
        <taxon>Nocardiaceae</taxon>
        <taxon>Rhodococcoides</taxon>
    </lineage>
</organism>
<dbReference type="Gene3D" id="3.90.550.10">
    <property type="entry name" value="Spore Coat Polysaccharide Biosynthesis Protein SpsA, Chain A"/>
    <property type="match status" value="1"/>
</dbReference>
<keyword evidence="6" id="KW-1185">Reference proteome</keyword>
<keyword evidence="3" id="KW-0328">Glycosyltransferase</keyword>
<dbReference type="PANTHER" id="PTHR43179">
    <property type="entry name" value="RHAMNOSYLTRANSFERASE WBBL"/>
    <property type="match status" value="1"/>
</dbReference>
<reference evidence="5 6" key="1">
    <citation type="submission" date="2021-01" db="EMBL/GenBank/DDBJ databases">
        <title>Genomics of switchgrass bacterial isolates.</title>
        <authorList>
            <person name="Shade A."/>
        </authorList>
    </citation>
    <scope>NUCLEOTIDE SEQUENCE [LARGE SCALE GENOMIC DNA]</scope>
    <source>
        <strain evidence="5 6">PvP111</strain>
    </source>
</reference>